<keyword evidence="6" id="KW-1185">Reference proteome</keyword>
<dbReference type="RefSeq" id="WP_109414778.1">
    <property type="nucleotide sequence ID" value="NZ_QEAS01000003.1"/>
</dbReference>
<evidence type="ECO:0000313" key="5">
    <source>
        <dbReference type="EMBL" id="PWG81837.1"/>
    </source>
</evidence>
<evidence type="ECO:0000313" key="6">
    <source>
        <dbReference type="Proteomes" id="UP000245647"/>
    </source>
</evidence>
<dbReference type="InterPro" id="IPR036597">
    <property type="entry name" value="Fido-like_dom_sf"/>
</dbReference>
<gene>
    <name evidence="5" type="ORF">DDR33_05625</name>
</gene>
<dbReference type="InterPro" id="IPR003812">
    <property type="entry name" value="Fido"/>
</dbReference>
<evidence type="ECO:0000259" key="4">
    <source>
        <dbReference type="PROSITE" id="PS51459"/>
    </source>
</evidence>
<dbReference type="PROSITE" id="PS51459">
    <property type="entry name" value="FIDO"/>
    <property type="match status" value="1"/>
</dbReference>
<organism evidence="5 6">
    <name type="scientific">Pararcticibacter amylolyticus</name>
    <dbReference type="NCBI Taxonomy" id="2173175"/>
    <lineage>
        <taxon>Bacteria</taxon>
        <taxon>Pseudomonadati</taxon>
        <taxon>Bacteroidota</taxon>
        <taxon>Sphingobacteriia</taxon>
        <taxon>Sphingobacteriales</taxon>
        <taxon>Sphingobacteriaceae</taxon>
        <taxon>Pararcticibacter</taxon>
    </lineage>
</organism>
<dbReference type="Gene3D" id="1.10.3290.10">
    <property type="entry name" value="Fido-like domain"/>
    <property type="match status" value="1"/>
</dbReference>
<feature type="domain" description="Fido" evidence="4">
    <location>
        <begin position="88"/>
        <end position="237"/>
    </location>
</feature>
<dbReference type="EMBL" id="QEAS01000003">
    <property type="protein sequence ID" value="PWG81837.1"/>
    <property type="molecule type" value="Genomic_DNA"/>
</dbReference>
<proteinExistence type="predicted"/>
<evidence type="ECO:0000256" key="2">
    <source>
        <dbReference type="PIRSR" id="PIRSR640198-2"/>
    </source>
</evidence>
<dbReference type="OrthoDB" id="9814400at2"/>
<evidence type="ECO:0000256" key="1">
    <source>
        <dbReference type="PIRSR" id="PIRSR640198-1"/>
    </source>
</evidence>
<dbReference type="Pfam" id="PF02661">
    <property type="entry name" value="Fic"/>
    <property type="match status" value="1"/>
</dbReference>
<feature type="site" description="Important for autoinhibition of adenylyltransferase activity" evidence="3">
    <location>
        <position position="38"/>
    </location>
</feature>
<protein>
    <submittedName>
        <fullName evidence="5">Fic family protein</fullName>
    </submittedName>
</protein>
<comment type="caution">
    <text evidence="5">The sequence shown here is derived from an EMBL/GenBank/DDBJ whole genome shotgun (WGS) entry which is preliminary data.</text>
</comment>
<evidence type="ECO:0000256" key="3">
    <source>
        <dbReference type="PIRSR" id="PIRSR640198-3"/>
    </source>
</evidence>
<accession>A0A2U2PK93</accession>
<dbReference type="Proteomes" id="UP000245647">
    <property type="component" value="Unassembled WGS sequence"/>
</dbReference>
<name>A0A2U2PK93_9SPHI</name>
<sequence>MEESLKKLKEFNELRLTQVVNYEKFNHYAIVHHSSSIEGSTLTRVETDLLLDEHITPKGKPIDHSMMVLDHYDALLYAVNPDNLTCRVSTEFIKNINALVMRRTGGIVSTVLGSVDVAKGEYRKSAVTVGQSMPPSYDKVPALIDNLVASVNKELEKSVDPVHRLNLAFDTHFLFVTIHPFYDGNGRTSRLLMNHIQQRSNLPLSLVFLEDKAEYFQALIDTRKKDDLNIFRSFMHSQFQKTLQLEIDKLRESQKPLKGGAFSMIL</sequence>
<keyword evidence="2" id="KW-0067">ATP-binding</keyword>
<dbReference type="PANTHER" id="PTHR13504:SF38">
    <property type="entry name" value="FIDO DOMAIN-CONTAINING PROTEIN"/>
    <property type="match status" value="1"/>
</dbReference>
<feature type="binding site" evidence="2">
    <location>
        <begin position="183"/>
        <end position="190"/>
    </location>
    <ligand>
        <name>ATP</name>
        <dbReference type="ChEBI" id="CHEBI:30616"/>
    </ligand>
</feature>
<dbReference type="SUPFAM" id="SSF140931">
    <property type="entry name" value="Fic-like"/>
    <property type="match status" value="1"/>
</dbReference>
<dbReference type="PANTHER" id="PTHR13504">
    <property type="entry name" value="FIDO DOMAIN-CONTAINING PROTEIN DDB_G0283145"/>
    <property type="match status" value="1"/>
</dbReference>
<dbReference type="InterPro" id="IPR040198">
    <property type="entry name" value="Fido_containing"/>
</dbReference>
<reference evidence="5 6" key="1">
    <citation type="submission" date="2018-04" db="EMBL/GenBank/DDBJ databases">
        <title>Pedobacter chongqingensis sp. nov., isolated from a rottenly hemp rope.</title>
        <authorList>
            <person name="Cai Y."/>
        </authorList>
    </citation>
    <scope>NUCLEOTIDE SEQUENCE [LARGE SCALE GENOMIC DNA]</scope>
    <source>
        <strain evidence="5 6">FJ4-8</strain>
    </source>
</reference>
<dbReference type="AlphaFoldDB" id="A0A2U2PK93"/>
<dbReference type="GO" id="GO:0005524">
    <property type="term" value="F:ATP binding"/>
    <property type="evidence" value="ECO:0007669"/>
    <property type="project" value="UniProtKB-KW"/>
</dbReference>
<feature type="active site" evidence="1">
    <location>
        <position position="179"/>
    </location>
</feature>
<keyword evidence="2" id="KW-0547">Nucleotide-binding</keyword>